<dbReference type="Pfam" id="PF07291">
    <property type="entry name" value="MauE"/>
    <property type="match status" value="1"/>
</dbReference>
<evidence type="ECO:0000313" key="8">
    <source>
        <dbReference type="Proteomes" id="UP001595792"/>
    </source>
</evidence>
<comment type="subcellular location">
    <subcellularLocation>
        <location evidence="1">Membrane</location>
        <topology evidence="1">Multi-pass membrane protein</topology>
    </subcellularLocation>
</comment>
<organism evidence="7 8">
    <name type="scientific">Pedobacter jamesrossensis</name>
    <dbReference type="NCBI Taxonomy" id="1908238"/>
    <lineage>
        <taxon>Bacteria</taxon>
        <taxon>Pseudomonadati</taxon>
        <taxon>Bacteroidota</taxon>
        <taxon>Sphingobacteriia</taxon>
        <taxon>Sphingobacteriales</taxon>
        <taxon>Sphingobacteriaceae</taxon>
        <taxon>Pedobacter</taxon>
    </lineage>
</organism>
<accession>A0ABV8NPU3</accession>
<evidence type="ECO:0000256" key="5">
    <source>
        <dbReference type="SAM" id="Phobius"/>
    </source>
</evidence>
<evidence type="ECO:0000259" key="6">
    <source>
        <dbReference type="Pfam" id="PF07291"/>
    </source>
</evidence>
<evidence type="ECO:0000256" key="4">
    <source>
        <dbReference type="ARBA" id="ARBA00023136"/>
    </source>
</evidence>
<feature type="transmembrane region" description="Helical" evidence="5">
    <location>
        <begin position="20"/>
        <end position="42"/>
    </location>
</feature>
<dbReference type="InterPro" id="IPR009908">
    <property type="entry name" value="Methylamine_util_MauE"/>
</dbReference>
<feature type="transmembrane region" description="Helical" evidence="5">
    <location>
        <begin position="130"/>
        <end position="148"/>
    </location>
</feature>
<reference evidence="8" key="1">
    <citation type="journal article" date="2019" name="Int. J. Syst. Evol. Microbiol.">
        <title>The Global Catalogue of Microorganisms (GCM) 10K type strain sequencing project: providing services to taxonomists for standard genome sequencing and annotation.</title>
        <authorList>
            <consortium name="The Broad Institute Genomics Platform"/>
            <consortium name="The Broad Institute Genome Sequencing Center for Infectious Disease"/>
            <person name="Wu L."/>
            <person name="Ma J."/>
        </authorList>
    </citation>
    <scope>NUCLEOTIDE SEQUENCE [LARGE SCALE GENOMIC DNA]</scope>
    <source>
        <strain evidence="8">CCM 8689</strain>
    </source>
</reference>
<keyword evidence="4 5" id="KW-0472">Membrane</keyword>
<dbReference type="RefSeq" id="WP_378962492.1">
    <property type="nucleotide sequence ID" value="NZ_JBHRXC010000016.1"/>
</dbReference>
<feature type="transmembrane region" description="Helical" evidence="5">
    <location>
        <begin position="87"/>
        <end position="110"/>
    </location>
</feature>
<keyword evidence="2 5" id="KW-0812">Transmembrane</keyword>
<sequence>MEKSYSNSSTTKTTNRYGEVSYWICSFVLIVIWCYAVFAKLSDLRLYQNQMEQQPFSHGVKTLLTYLVPFLELAAAVLLIANKSKLGLWVSFSLLFAFTIYIILILTHFFPSTPCSCGGFISKMSWEKHLYFNGILICFNMFCLYWFIKKKGG</sequence>
<name>A0ABV8NPU3_9SPHI</name>
<feature type="transmembrane region" description="Helical" evidence="5">
    <location>
        <begin position="63"/>
        <end position="81"/>
    </location>
</feature>
<keyword evidence="3 5" id="KW-1133">Transmembrane helix</keyword>
<comment type="caution">
    <text evidence="7">The sequence shown here is derived from an EMBL/GenBank/DDBJ whole genome shotgun (WGS) entry which is preliminary data.</text>
</comment>
<dbReference type="Proteomes" id="UP001595792">
    <property type="component" value="Unassembled WGS sequence"/>
</dbReference>
<protein>
    <submittedName>
        <fullName evidence="7">MauE/DoxX family redox-associated membrane protein</fullName>
    </submittedName>
</protein>
<gene>
    <name evidence="7" type="ORF">ACFOUY_17440</name>
</gene>
<dbReference type="EMBL" id="JBHSBY010000139">
    <property type="protein sequence ID" value="MFC4198494.1"/>
    <property type="molecule type" value="Genomic_DNA"/>
</dbReference>
<evidence type="ECO:0000256" key="3">
    <source>
        <dbReference type="ARBA" id="ARBA00022989"/>
    </source>
</evidence>
<evidence type="ECO:0000313" key="7">
    <source>
        <dbReference type="EMBL" id="MFC4198494.1"/>
    </source>
</evidence>
<feature type="domain" description="Methylamine utilisation protein MauE" evidence="6">
    <location>
        <begin position="21"/>
        <end position="144"/>
    </location>
</feature>
<evidence type="ECO:0000256" key="2">
    <source>
        <dbReference type="ARBA" id="ARBA00022692"/>
    </source>
</evidence>
<keyword evidence="8" id="KW-1185">Reference proteome</keyword>
<proteinExistence type="predicted"/>
<evidence type="ECO:0000256" key="1">
    <source>
        <dbReference type="ARBA" id="ARBA00004141"/>
    </source>
</evidence>